<dbReference type="InterPro" id="IPR050161">
    <property type="entry name" value="Siro_Cobalamin_biosynth"/>
</dbReference>
<dbReference type="PANTHER" id="PTHR45790:SF3">
    <property type="entry name" value="S-ADENOSYL-L-METHIONINE-DEPENDENT UROPORPHYRINOGEN III METHYLTRANSFERASE, CHLOROPLASTIC"/>
    <property type="match status" value="1"/>
</dbReference>
<dbReference type="Gene3D" id="3.30.950.10">
    <property type="entry name" value="Methyltransferase, Cobalt-precorrin-4 Transmethylase, Domain 2"/>
    <property type="match status" value="1"/>
</dbReference>
<name>A0A7Y9XYP4_9SPHN</name>
<keyword evidence="1" id="KW-0627">Porphyrin biosynthesis</keyword>
<sequence>MRRSSLATSDAREKLEIDWTTLADPEATLAVYMGKSAAEEVAVRLLDHGLSAGTPVALVENAILPGERIFHTRLDLLGLTSKTALGDGPAILLIGQALGCSRRKAEKRRSNMYAGFI</sequence>
<dbReference type="EMBL" id="JACBZF010000011">
    <property type="protein sequence ID" value="NYH97061.1"/>
    <property type="molecule type" value="Genomic_DNA"/>
</dbReference>
<dbReference type="RefSeq" id="WP_179408830.1">
    <property type="nucleotide sequence ID" value="NZ_BMGF01000013.1"/>
</dbReference>
<comment type="caution">
    <text evidence="2">The sequence shown here is derived from an EMBL/GenBank/DDBJ whole genome shotgun (WGS) entry which is preliminary data.</text>
</comment>
<dbReference type="GO" id="GO:0019354">
    <property type="term" value="P:siroheme biosynthetic process"/>
    <property type="evidence" value="ECO:0007669"/>
    <property type="project" value="TreeGrafter"/>
</dbReference>
<evidence type="ECO:0000256" key="1">
    <source>
        <dbReference type="ARBA" id="ARBA00023244"/>
    </source>
</evidence>
<dbReference type="InterPro" id="IPR035996">
    <property type="entry name" value="4pyrrol_Methylase_sf"/>
</dbReference>
<dbReference type="GO" id="GO:0004851">
    <property type="term" value="F:uroporphyrin-III C-methyltransferase activity"/>
    <property type="evidence" value="ECO:0007669"/>
    <property type="project" value="TreeGrafter"/>
</dbReference>
<dbReference type="AlphaFoldDB" id="A0A7Y9XYP4"/>
<dbReference type="PANTHER" id="PTHR45790">
    <property type="entry name" value="SIROHEME SYNTHASE-RELATED"/>
    <property type="match status" value="1"/>
</dbReference>
<dbReference type="InterPro" id="IPR014776">
    <property type="entry name" value="4pyrrole_Mease_sub2"/>
</dbReference>
<dbReference type="SUPFAM" id="SSF53790">
    <property type="entry name" value="Tetrapyrrole methylase"/>
    <property type="match status" value="1"/>
</dbReference>
<gene>
    <name evidence="2" type="ORF">FHS75_003422</name>
</gene>
<evidence type="ECO:0000313" key="3">
    <source>
        <dbReference type="Proteomes" id="UP000522081"/>
    </source>
</evidence>
<protein>
    <submittedName>
        <fullName evidence="2">Siroheme synthase</fullName>
    </submittedName>
</protein>
<organism evidence="2 3">
    <name type="scientific">Novosphingobium marinum</name>
    <dbReference type="NCBI Taxonomy" id="1514948"/>
    <lineage>
        <taxon>Bacteria</taxon>
        <taxon>Pseudomonadati</taxon>
        <taxon>Pseudomonadota</taxon>
        <taxon>Alphaproteobacteria</taxon>
        <taxon>Sphingomonadales</taxon>
        <taxon>Sphingomonadaceae</taxon>
        <taxon>Novosphingobium</taxon>
    </lineage>
</organism>
<evidence type="ECO:0000313" key="2">
    <source>
        <dbReference type="EMBL" id="NYH97061.1"/>
    </source>
</evidence>
<accession>A0A7Y9XYP4</accession>
<dbReference type="Proteomes" id="UP000522081">
    <property type="component" value="Unassembled WGS sequence"/>
</dbReference>
<keyword evidence="3" id="KW-1185">Reference proteome</keyword>
<proteinExistence type="predicted"/>
<reference evidence="2 3" key="1">
    <citation type="submission" date="2020-07" db="EMBL/GenBank/DDBJ databases">
        <title>Genomic Encyclopedia of Type Strains, Phase IV (KMG-IV): sequencing the most valuable type-strain genomes for metagenomic binning, comparative biology and taxonomic classification.</title>
        <authorList>
            <person name="Goeker M."/>
        </authorList>
    </citation>
    <scope>NUCLEOTIDE SEQUENCE [LARGE SCALE GENOMIC DNA]</scope>
    <source>
        <strain evidence="2 3">DSM 29043</strain>
    </source>
</reference>